<reference evidence="2 3" key="1">
    <citation type="submission" date="2019-06" db="EMBL/GenBank/DDBJ databases">
        <authorList>
            <person name="Broberg M."/>
        </authorList>
    </citation>
    <scope>NUCLEOTIDE SEQUENCE [LARGE SCALE GENOMIC DNA]</scope>
</reference>
<feature type="compositionally biased region" description="Basic residues" evidence="1">
    <location>
        <begin position="50"/>
        <end position="61"/>
    </location>
</feature>
<sequence>MTGGGVSENLFKDMMKEMQSGGDPMSALMGGMGGGGSGAGSGAEESSGSGKKKKDKKKGRA</sequence>
<keyword evidence="3" id="KW-1185">Reference proteome</keyword>
<dbReference type="Proteomes" id="UP000766486">
    <property type="component" value="Unassembled WGS sequence"/>
</dbReference>
<evidence type="ECO:0000313" key="2">
    <source>
        <dbReference type="EMBL" id="VUC20813.1"/>
    </source>
</evidence>
<feature type="compositionally biased region" description="Gly residues" evidence="1">
    <location>
        <begin position="30"/>
        <end position="41"/>
    </location>
</feature>
<evidence type="ECO:0000256" key="1">
    <source>
        <dbReference type="SAM" id="MobiDB-lite"/>
    </source>
</evidence>
<dbReference type="EMBL" id="CABFNS010000279">
    <property type="protein sequence ID" value="VUC20813.1"/>
    <property type="molecule type" value="Genomic_DNA"/>
</dbReference>
<proteinExistence type="predicted"/>
<evidence type="ECO:0008006" key="4">
    <source>
        <dbReference type="Google" id="ProtNLM"/>
    </source>
</evidence>
<gene>
    <name evidence="2" type="ORF">CLO192961_LOCUS34464</name>
</gene>
<feature type="region of interest" description="Disordered" evidence="1">
    <location>
        <begin position="1"/>
        <end position="61"/>
    </location>
</feature>
<evidence type="ECO:0000313" key="3">
    <source>
        <dbReference type="Proteomes" id="UP000766486"/>
    </source>
</evidence>
<accession>A0ABY6TQB7</accession>
<comment type="caution">
    <text evidence="2">The sequence shown here is derived from an EMBL/GenBank/DDBJ whole genome shotgun (WGS) entry which is preliminary data.</text>
</comment>
<protein>
    <recommendedName>
        <fullName evidence="4">Signal recognition particle SRP54 subunit M-domain domain-containing protein</fullName>
    </recommendedName>
</protein>
<name>A0ABY6TQB7_BIOOC</name>
<organism evidence="2 3">
    <name type="scientific">Bionectria ochroleuca</name>
    <name type="common">Gliocladium roseum</name>
    <dbReference type="NCBI Taxonomy" id="29856"/>
    <lineage>
        <taxon>Eukaryota</taxon>
        <taxon>Fungi</taxon>
        <taxon>Dikarya</taxon>
        <taxon>Ascomycota</taxon>
        <taxon>Pezizomycotina</taxon>
        <taxon>Sordariomycetes</taxon>
        <taxon>Hypocreomycetidae</taxon>
        <taxon>Hypocreales</taxon>
        <taxon>Bionectriaceae</taxon>
        <taxon>Clonostachys</taxon>
    </lineage>
</organism>